<dbReference type="Pfam" id="PF04452">
    <property type="entry name" value="Methyltrans_RNA"/>
    <property type="match status" value="1"/>
</dbReference>
<organism evidence="15 16">
    <name type="scientific">[Clostridium] leptum</name>
    <dbReference type="NCBI Taxonomy" id="1535"/>
    <lineage>
        <taxon>Bacteria</taxon>
        <taxon>Bacillati</taxon>
        <taxon>Bacillota</taxon>
        <taxon>Clostridia</taxon>
        <taxon>Eubacteriales</taxon>
        <taxon>Oscillospiraceae</taxon>
        <taxon>Oscillospiraceae incertae sedis</taxon>
    </lineage>
</organism>
<evidence type="ECO:0000256" key="12">
    <source>
        <dbReference type="PIRNR" id="PIRNR015601"/>
    </source>
</evidence>
<proteinExistence type="inferred from homology"/>
<evidence type="ECO:0000256" key="8">
    <source>
        <dbReference type="ARBA" id="ARBA00022679"/>
    </source>
</evidence>
<evidence type="ECO:0000256" key="6">
    <source>
        <dbReference type="ARBA" id="ARBA00022552"/>
    </source>
</evidence>
<dbReference type="NCBIfam" id="TIGR00046">
    <property type="entry name" value="RsmE family RNA methyltransferase"/>
    <property type="match status" value="1"/>
</dbReference>
<dbReference type="GO" id="GO:0070475">
    <property type="term" value="P:rRNA base methylation"/>
    <property type="evidence" value="ECO:0007669"/>
    <property type="project" value="TreeGrafter"/>
</dbReference>
<dbReference type="InterPro" id="IPR006700">
    <property type="entry name" value="RsmE"/>
</dbReference>
<dbReference type="InterPro" id="IPR029028">
    <property type="entry name" value="Alpha/beta_knot_MTases"/>
</dbReference>
<evidence type="ECO:0000313" key="15">
    <source>
        <dbReference type="EMBL" id="RGQ42785.1"/>
    </source>
</evidence>
<comment type="similarity">
    <text evidence="2 12">Belongs to the RNA methyltransferase RsmE family.</text>
</comment>
<comment type="function">
    <text evidence="10 12">Specifically methylates the N3 position of the uracil ring of uridine 1498 (m3U1498) in 16S rRNA. Acts on the fully assembled 30S ribosomal subunit.</text>
</comment>
<reference evidence="15 16" key="1">
    <citation type="submission" date="2018-08" db="EMBL/GenBank/DDBJ databases">
        <title>A genome reference for cultivated species of the human gut microbiota.</title>
        <authorList>
            <person name="Zou Y."/>
            <person name="Xue W."/>
            <person name="Luo G."/>
        </authorList>
    </citation>
    <scope>NUCLEOTIDE SEQUENCE [LARGE SCALE GENOMIC DNA]</scope>
    <source>
        <strain evidence="15 16">AF28-26</strain>
    </source>
</reference>
<dbReference type="PANTHER" id="PTHR30027:SF3">
    <property type="entry name" value="16S RRNA (URACIL(1498)-N(3))-METHYLTRANSFERASE"/>
    <property type="match status" value="1"/>
</dbReference>
<dbReference type="Proteomes" id="UP000284751">
    <property type="component" value="Unassembled WGS sequence"/>
</dbReference>
<sequence length="242" mass="26202">MPRFFVESVSGGQVILTGPDAAHMCRSLRMKPGDTVTLCDTKGFDYQCVVQRLSPEEAALTIIDKHQCENEPSLSVILYQGLPKGEKMDWIVQKAVELGVSQIVPVRMERCVSRPDGKASQKKTDRWQKIAAEAAKQCGRGILPQVCPPTDFHQALIQAAQAEVFLFCYEGGGESVSRLITQKTKTVSVLIGPEGGFSLPEAEAAREAGGVPVTLGKRILRTETAPLAALSVIMYASGNMEP</sequence>
<feature type="domain" description="Ribosomal RNA small subunit methyltransferase E PUA-like" evidence="14">
    <location>
        <begin position="16"/>
        <end position="62"/>
    </location>
</feature>
<dbReference type="SUPFAM" id="SSF88697">
    <property type="entry name" value="PUA domain-like"/>
    <property type="match status" value="1"/>
</dbReference>
<name>A0A412AZ54_9FIRM</name>
<feature type="domain" description="Ribosomal RNA small subunit methyltransferase E methyltransferase" evidence="13">
    <location>
        <begin position="71"/>
        <end position="234"/>
    </location>
</feature>
<comment type="subcellular location">
    <subcellularLocation>
        <location evidence="1 12">Cytoplasm</location>
    </subcellularLocation>
</comment>
<evidence type="ECO:0000256" key="3">
    <source>
        <dbReference type="ARBA" id="ARBA00012328"/>
    </source>
</evidence>
<dbReference type="InterPro" id="IPR029026">
    <property type="entry name" value="tRNA_m1G_MTases_N"/>
</dbReference>
<evidence type="ECO:0000256" key="4">
    <source>
        <dbReference type="ARBA" id="ARBA00013673"/>
    </source>
</evidence>
<keyword evidence="5 12" id="KW-0963">Cytoplasm</keyword>
<evidence type="ECO:0000259" key="14">
    <source>
        <dbReference type="Pfam" id="PF20260"/>
    </source>
</evidence>
<dbReference type="PIRSF" id="PIRSF015601">
    <property type="entry name" value="MTase_slr0722"/>
    <property type="match status" value="1"/>
</dbReference>
<evidence type="ECO:0000256" key="5">
    <source>
        <dbReference type="ARBA" id="ARBA00022490"/>
    </source>
</evidence>
<dbReference type="Pfam" id="PF20260">
    <property type="entry name" value="PUA_4"/>
    <property type="match status" value="1"/>
</dbReference>
<dbReference type="GO" id="GO:0005737">
    <property type="term" value="C:cytoplasm"/>
    <property type="evidence" value="ECO:0007669"/>
    <property type="project" value="UniProtKB-SubCell"/>
</dbReference>
<dbReference type="InterPro" id="IPR015947">
    <property type="entry name" value="PUA-like_sf"/>
</dbReference>
<dbReference type="EC" id="2.1.1.193" evidence="3 12"/>
<dbReference type="EMBL" id="QRTC01000010">
    <property type="protein sequence ID" value="RGQ42785.1"/>
    <property type="molecule type" value="Genomic_DNA"/>
</dbReference>
<evidence type="ECO:0000256" key="1">
    <source>
        <dbReference type="ARBA" id="ARBA00004496"/>
    </source>
</evidence>
<dbReference type="CDD" id="cd18084">
    <property type="entry name" value="RsmE-like"/>
    <property type="match status" value="1"/>
</dbReference>
<dbReference type="Gene3D" id="3.40.1280.10">
    <property type="match status" value="1"/>
</dbReference>
<dbReference type="GO" id="GO:0070042">
    <property type="term" value="F:rRNA (uridine-N3-)-methyltransferase activity"/>
    <property type="evidence" value="ECO:0007669"/>
    <property type="project" value="TreeGrafter"/>
</dbReference>
<keyword evidence="6 12" id="KW-0698">rRNA processing</keyword>
<gene>
    <name evidence="15" type="ORF">DWY99_04325</name>
</gene>
<evidence type="ECO:0000256" key="11">
    <source>
        <dbReference type="ARBA" id="ARBA00047944"/>
    </source>
</evidence>
<dbReference type="InterPro" id="IPR046887">
    <property type="entry name" value="RsmE_PUA-like"/>
</dbReference>
<keyword evidence="9 12" id="KW-0949">S-adenosyl-L-methionine</keyword>
<protein>
    <recommendedName>
        <fullName evidence="4 12">Ribosomal RNA small subunit methyltransferase E</fullName>
        <ecNumber evidence="3 12">2.1.1.193</ecNumber>
    </recommendedName>
</protein>
<dbReference type="NCBIfam" id="NF008692">
    <property type="entry name" value="PRK11713.1-5"/>
    <property type="match status" value="1"/>
</dbReference>
<accession>A0A412AZ54</accession>
<keyword evidence="8 12" id="KW-0808">Transferase</keyword>
<evidence type="ECO:0000313" key="16">
    <source>
        <dbReference type="Proteomes" id="UP000284751"/>
    </source>
</evidence>
<evidence type="ECO:0000256" key="9">
    <source>
        <dbReference type="ARBA" id="ARBA00022691"/>
    </source>
</evidence>
<dbReference type="SUPFAM" id="SSF75217">
    <property type="entry name" value="alpha/beta knot"/>
    <property type="match status" value="1"/>
</dbReference>
<keyword evidence="7 12" id="KW-0489">Methyltransferase</keyword>
<evidence type="ECO:0000256" key="2">
    <source>
        <dbReference type="ARBA" id="ARBA00005528"/>
    </source>
</evidence>
<dbReference type="PANTHER" id="PTHR30027">
    <property type="entry name" value="RIBOSOMAL RNA SMALL SUBUNIT METHYLTRANSFERASE E"/>
    <property type="match status" value="1"/>
</dbReference>
<evidence type="ECO:0000256" key="10">
    <source>
        <dbReference type="ARBA" id="ARBA00025699"/>
    </source>
</evidence>
<evidence type="ECO:0000259" key="13">
    <source>
        <dbReference type="Pfam" id="PF04452"/>
    </source>
</evidence>
<evidence type="ECO:0000256" key="7">
    <source>
        <dbReference type="ARBA" id="ARBA00022603"/>
    </source>
</evidence>
<dbReference type="AlphaFoldDB" id="A0A412AZ54"/>
<comment type="catalytic activity">
    <reaction evidence="11 12">
        <text>uridine(1498) in 16S rRNA + S-adenosyl-L-methionine = N(3)-methyluridine(1498) in 16S rRNA + S-adenosyl-L-homocysteine + H(+)</text>
        <dbReference type="Rhea" id="RHEA:42920"/>
        <dbReference type="Rhea" id="RHEA-COMP:10283"/>
        <dbReference type="Rhea" id="RHEA-COMP:10284"/>
        <dbReference type="ChEBI" id="CHEBI:15378"/>
        <dbReference type="ChEBI" id="CHEBI:57856"/>
        <dbReference type="ChEBI" id="CHEBI:59789"/>
        <dbReference type="ChEBI" id="CHEBI:65315"/>
        <dbReference type="ChEBI" id="CHEBI:74502"/>
        <dbReference type="EC" id="2.1.1.193"/>
    </reaction>
</comment>
<comment type="caution">
    <text evidence="15">The sequence shown here is derived from an EMBL/GenBank/DDBJ whole genome shotgun (WGS) entry which is preliminary data.</text>
</comment>
<dbReference type="InterPro" id="IPR046886">
    <property type="entry name" value="RsmE_MTase_dom"/>
</dbReference>